<sequence length="233" mass="26253">MIKGFFNKSKTFKPVKGHPKGTKRDELHRIAKATLGSGNMKDAVVLPKGEDIGEWLAVNTVDFFNEISLLYGTVTDYCTAQNCPIMSAGARYEYLWADGTKVKKPIRVSAPEYVDSLMSWIENQLNNEQIFPLQLGTPFPKNFTSIIKTIFKRLFRVYGHIYHSHFPKIVGLGAEAHLNTCFKHFIFFVDEFNLIDPKELAPLQDLIASLKENHAASESLVLATDDHAVSSPY</sequence>
<evidence type="ECO:0000256" key="1">
    <source>
        <dbReference type="PIRSR" id="PIRSR605301-1"/>
    </source>
</evidence>
<dbReference type="SMART" id="SM01388">
    <property type="entry name" value="Mob1_phocein"/>
    <property type="match status" value="1"/>
</dbReference>
<feature type="binding site" evidence="1">
    <location>
        <position position="83"/>
    </location>
    <ligand>
        <name>Zn(2+)</name>
        <dbReference type="ChEBI" id="CHEBI:29105"/>
    </ligand>
</feature>
<dbReference type="InterPro" id="IPR005301">
    <property type="entry name" value="MOB_kinase_act_fam"/>
</dbReference>
<dbReference type="InterPro" id="IPR036703">
    <property type="entry name" value="MOB_kinase_act_sf"/>
</dbReference>
<evidence type="ECO:0000313" key="2">
    <source>
        <dbReference type="EMBL" id="LAC26697.1"/>
    </source>
</evidence>
<keyword evidence="1" id="KW-0479">Metal-binding</keyword>
<dbReference type="FunFam" id="1.20.140.30:FF:000001">
    <property type="entry name" value="MOB kinase activator 1A"/>
    <property type="match status" value="1"/>
</dbReference>
<dbReference type="Gene3D" id="1.20.140.30">
    <property type="entry name" value="MOB kinase activator"/>
    <property type="match status" value="1"/>
</dbReference>
<dbReference type="PANTHER" id="PTHR22599">
    <property type="entry name" value="MPS ONE BINDER KINASE ACTIVATOR-LIKE MOB"/>
    <property type="match status" value="1"/>
</dbReference>
<dbReference type="AlphaFoldDB" id="A0A6A7G6E8"/>
<feature type="binding site" evidence="1">
    <location>
        <position position="78"/>
    </location>
    <ligand>
        <name>Zn(2+)</name>
        <dbReference type="ChEBI" id="CHEBI:29105"/>
    </ligand>
</feature>
<protein>
    <submittedName>
        <fullName evidence="2">Mps1 binder-like protein</fullName>
    </submittedName>
</protein>
<dbReference type="Pfam" id="PF03637">
    <property type="entry name" value="Mob1_phocein"/>
    <property type="match status" value="1"/>
</dbReference>
<name>A0A6A7G6E8_9CRUS</name>
<reference evidence="2" key="1">
    <citation type="submission" date="2017-11" db="EMBL/GenBank/DDBJ databases">
        <title>The sensing device of the deep-sea amphipod.</title>
        <authorList>
            <person name="Kobayashi H."/>
            <person name="Nagahama T."/>
            <person name="Arai W."/>
            <person name="Sasagawa Y."/>
            <person name="Umeda M."/>
            <person name="Hayashi T."/>
            <person name="Nikaido I."/>
            <person name="Watanabe H."/>
            <person name="Oguri K."/>
            <person name="Kitazato H."/>
            <person name="Fujioka K."/>
            <person name="Kido Y."/>
            <person name="Takami H."/>
        </authorList>
    </citation>
    <scope>NUCLEOTIDE SEQUENCE</scope>
    <source>
        <tissue evidence="2">Whole body</tissue>
    </source>
</reference>
<keyword evidence="1" id="KW-0862">Zinc</keyword>
<feature type="binding site" evidence="1">
    <location>
        <position position="165"/>
    </location>
    <ligand>
        <name>Zn(2+)</name>
        <dbReference type="ChEBI" id="CHEBI:29105"/>
    </ligand>
</feature>
<organism evidence="2">
    <name type="scientific">Hirondellea gigas</name>
    <dbReference type="NCBI Taxonomy" id="1518452"/>
    <lineage>
        <taxon>Eukaryota</taxon>
        <taxon>Metazoa</taxon>
        <taxon>Ecdysozoa</taxon>
        <taxon>Arthropoda</taxon>
        <taxon>Crustacea</taxon>
        <taxon>Multicrustacea</taxon>
        <taxon>Malacostraca</taxon>
        <taxon>Eumalacostraca</taxon>
        <taxon>Peracarida</taxon>
        <taxon>Amphipoda</taxon>
        <taxon>Amphilochidea</taxon>
        <taxon>Lysianassida</taxon>
        <taxon>Lysianassidira</taxon>
        <taxon>Lysianassoidea</taxon>
        <taxon>Lysianassidae</taxon>
        <taxon>Hirondellea</taxon>
    </lineage>
</organism>
<dbReference type="SUPFAM" id="SSF101152">
    <property type="entry name" value="Mob1/phocein"/>
    <property type="match status" value="1"/>
</dbReference>
<feature type="binding site" evidence="1">
    <location>
        <position position="160"/>
    </location>
    <ligand>
        <name>Zn(2+)</name>
        <dbReference type="ChEBI" id="CHEBI:29105"/>
    </ligand>
</feature>
<accession>A0A6A7G6E8</accession>
<proteinExistence type="evidence at transcript level"/>
<dbReference type="EMBL" id="IACT01007583">
    <property type="protein sequence ID" value="LAC26697.1"/>
    <property type="molecule type" value="mRNA"/>
</dbReference>